<reference evidence="2 3" key="1">
    <citation type="submission" date="2019-03" db="EMBL/GenBank/DDBJ databases">
        <title>First draft genome of Liparis tanakae, snailfish: a comprehensive survey of snailfish specific genes.</title>
        <authorList>
            <person name="Kim W."/>
            <person name="Song I."/>
            <person name="Jeong J.-H."/>
            <person name="Kim D."/>
            <person name="Kim S."/>
            <person name="Ryu S."/>
            <person name="Song J.Y."/>
            <person name="Lee S.K."/>
        </authorList>
    </citation>
    <scope>NUCLEOTIDE SEQUENCE [LARGE SCALE GENOMIC DNA]</scope>
    <source>
        <tissue evidence="2">Muscle</tissue>
    </source>
</reference>
<evidence type="ECO:0000313" key="3">
    <source>
        <dbReference type="Proteomes" id="UP000314294"/>
    </source>
</evidence>
<organism evidence="2 3">
    <name type="scientific">Liparis tanakae</name>
    <name type="common">Tanaka's snailfish</name>
    <dbReference type="NCBI Taxonomy" id="230148"/>
    <lineage>
        <taxon>Eukaryota</taxon>
        <taxon>Metazoa</taxon>
        <taxon>Chordata</taxon>
        <taxon>Craniata</taxon>
        <taxon>Vertebrata</taxon>
        <taxon>Euteleostomi</taxon>
        <taxon>Actinopterygii</taxon>
        <taxon>Neopterygii</taxon>
        <taxon>Teleostei</taxon>
        <taxon>Neoteleostei</taxon>
        <taxon>Acanthomorphata</taxon>
        <taxon>Eupercaria</taxon>
        <taxon>Perciformes</taxon>
        <taxon>Cottioidei</taxon>
        <taxon>Cottales</taxon>
        <taxon>Liparidae</taxon>
        <taxon>Liparis</taxon>
    </lineage>
</organism>
<name>A0A4Z2EDQ6_9TELE</name>
<proteinExistence type="predicted"/>
<feature type="region of interest" description="Disordered" evidence="1">
    <location>
        <begin position="1"/>
        <end position="23"/>
    </location>
</feature>
<dbReference type="Proteomes" id="UP000314294">
    <property type="component" value="Unassembled WGS sequence"/>
</dbReference>
<keyword evidence="3" id="KW-1185">Reference proteome</keyword>
<evidence type="ECO:0000256" key="1">
    <source>
        <dbReference type="SAM" id="MobiDB-lite"/>
    </source>
</evidence>
<accession>A0A4Z2EDQ6</accession>
<feature type="compositionally biased region" description="Basic and acidic residues" evidence="1">
    <location>
        <begin position="14"/>
        <end position="23"/>
    </location>
</feature>
<comment type="caution">
    <text evidence="2">The sequence shown here is derived from an EMBL/GenBank/DDBJ whole genome shotgun (WGS) entry which is preliminary data.</text>
</comment>
<protein>
    <submittedName>
        <fullName evidence="2">Uncharacterized protein</fullName>
    </submittedName>
</protein>
<sequence>MTTTTAVPYSNIEEDGKNKVTAM</sequence>
<dbReference type="EMBL" id="SRLO01009298">
    <property type="protein sequence ID" value="TNN26895.1"/>
    <property type="molecule type" value="Genomic_DNA"/>
</dbReference>
<gene>
    <name evidence="2" type="ORF">EYF80_062963</name>
</gene>
<evidence type="ECO:0000313" key="2">
    <source>
        <dbReference type="EMBL" id="TNN26895.1"/>
    </source>
</evidence>
<dbReference type="AlphaFoldDB" id="A0A4Z2EDQ6"/>